<dbReference type="PANTHER" id="PTHR42885">
    <property type="entry name" value="HISTIDINOL-PHOSPHATE AMINOTRANSFERASE-RELATED"/>
    <property type="match status" value="1"/>
</dbReference>
<dbReference type="SUPFAM" id="SSF53383">
    <property type="entry name" value="PLP-dependent transferases"/>
    <property type="match status" value="1"/>
</dbReference>
<evidence type="ECO:0000256" key="7">
    <source>
        <dbReference type="ARBA" id="ARBA00022898"/>
    </source>
</evidence>
<dbReference type="Gene3D" id="3.40.640.10">
    <property type="entry name" value="Type I PLP-dependent aspartate aminotransferase-like (Major domain)"/>
    <property type="match status" value="1"/>
</dbReference>
<dbReference type="InterPro" id="IPR015424">
    <property type="entry name" value="PyrdxlP-dep_Trfase"/>
</dbReference>
<dbReference type="Gene3D" id="3.90.1150.10">
    <property type="entry name" value="Aspartate Aminotransferase, domain 1"/>
    <property type="match status" value="1"/>
</dbReference>
<dbReference type="Pfam" id="PF00155">
    <property type="entry name" value="Aminotran_1_2"/>
    <property type="match status" value="1"/>
</dbReference>
<evidence type="ECO:0000256" key="6">
    <source>
        <dbReference type="ARBA" id="ARBA00022679"/>
    </source>
</evidence>
<proteinExistence type="inferred from homology"/>
<evidence type="ECO:0000256" key="3">
    <source>
        <dbReference type="ARBA" id="ARBA00008392"/>
    </source>
</evidence>
<evidence type="ECO:0000256" key="4">
    <source>
        <dbReference type="ARBA" id="ARBA00012748"/>
    </source>
</evidence>
<evidence type="ECO:0000313" key="12">
    <source>
        <dbReference type="Proteomes" id="UP000269721"/>
    </source>
</evidence>
<dbReference type="EC" id="2.6.1.9" evidence="4"/>
<evidence type="ECO:0000259" key="10">
    <source>
        <dbReference type="Pfam" id="PF00155"/>
    </source>
</evidence>
<protein>
    <recommendedName>
        <fullName evidence="4">histidinol-phosphate transaminase</fullName>
        <ecNumber evidence="4">2.6.1.9</ecNumber>
    </recommendedName>
</protein>
<dbReference type="EMBL" id="KZ998601">
    <property type="protein sequence ID" value="RKO85943.1"/>
    <property type="molecule type" value="Genomic_DNA"/>
</dbReference>
<sequence length="233" mass="24692">KILESLSSDPTIKVIFLCSPGNPTGTILAPADVRRILESDYAGIVVVDEAYIDFCDETDSVATWVLEFPNLIVTQTLSKSFGLAGIRLGIAITTPEIAQLLNNTKAPYNVSTPASELATAALSPAGISTMRATVDLLLAQRARLLAELPKLPGIGRILGGNHANFVLVEILGSGGKPDNARAFNAYRHLAESDGVVVRFRGNEVGCEGCLRMTVGSEEENGVLLEKLGKFLAA</sequence>
<dbReference type="GO" id="GO:0030170">
    <property type="term" value="F:pyridoxal phosphate binding"/>
    <property type="evidence" value="ECO:0007669"/>
    <property type="project" value="InterPro"/>
</dbReference>
<evidence type="ECO:0000256" key="2">
    <source>
        <dbReference type="ARBA" id="ARBA00005011"/>
    </source>
</evidence>
<feature type="domain" description="Aminotransferase class I/classII large" evidence="10">
    <location>
        <begin position="5"/>
        <end position="227"/>
    </location>
</feature>
<evidence type="ECO:0000256" key="8">
    <source>
        <dbReference type="ARBA" id="ARBA00047481"/>
    </source>
</evidence>
<evidence type="ECO:0000256" key="5">
    <source>
        <dbReference type="ARBA" id="ARBA00022576"/>
    </source>
</evidence>
<keyword evidence="7 9" id="KW-0663">Pyridoxal phosphate</keyword>
<dbReference type="AlphaFoldDB" id="A0A4P9W3U9"/>
<comment type="similarity">
    <text evidence="3 9">Belongs to the class-II pyridoxal-phosphate-dependent aminotransferase family.</text>
</comment>
<dbReference type="CDD" id="cd00609">
    <property type="entry name" value="AAT_like"/>
    <property type="match status" value="1"/>
</dbReference>
<dbReference type="InterPro" id="IPR001917">
    <property type="entry name" value="Aminotrans_II_pyridoxalP_BS"/>
</dbReference>
<evidence type="ECO:0000256" key="1">
    <source>
        <dbReference type="ARBA" id="ARBA00001933"/>
    </source>
</evidence>
<evidence type="ECO:0000256" key="9">
    <source>
        <dbReference type="RuleBase" id="RU003693"/>
    </source>
</evidence>
<evidence type="ECO:0000313" key="11">
    <source>
        <dbReference type="EMBL" id="RKO85943.1"/>
    </source>
</evidence>
<dbReference type="GO" id="GO:0004400">
    <property type="term" value="F:histidinol-phosphate transaminase activity"/>
    <property type="evidence" value="ECO:0007669"/>
    <property type="project" value="UniProtKB-EC"/>
</dbReference>
<dbReference type="InterPro" id="IPR015421">
    <property type="entry name" value="PyrdxlP-dep_Trfase_major"/>
</dbReference>
<dbReference type="OrthoDB" id="2015537at2759"/>
<dbReference type="PANTHER" id="PTHR42885:SF2">
    <property type="entry name" value="HISTIDINOL-PHOSPHATE AMINOTRANSFERASE"/>
    <property type="match status" value="1"/>
</dbReference>
<reference evidence="12" key="1">
    <citation type="journal article" date="2018" name="Nat. Microbiol.">
        <title>Leveraging single-cell genomics to expand the fungal tree of life.</title>
        <authorList>
            <person name="Ahrendt S.R."/>
            <person name="Quandt C.A."/>
            <person name="Ciobanu D."/>
            <person name="Clum A."/>
            <person name="Salamov A."/>
            <person name="Andreopoulos B."/>
            <person name="Cheng J.F."/>
            <person name="Woyke T."/>
            <person name="Pelin A."/>
            <person name="Henrissat B."/>
            <person name="Reynolds N.K."/>
            <person name="Benny G.L."/>
            <person name="Smith M.E."/>
            <person name="James T.Y."/>
            <person name="Grigoriev I.V."/>
        </authorList>
    </citation>
    <scope>NUCLEOTIDE SEQUENCE [LARGE SCALE GENOMIC DNA]</scope>
</reference>
<name>A0A4P9W3U9_9FUNG</name>
<accession>A0A4P9W3U9</accession>
<keyword evidence="12" id="KW-1185">Reference proteome</keyword>
<comment type="catalytic activity">
    <reaction evidence="8">
        <text>L-histidinol phosphate + 2-oxoglutarate = 3-(imidazol-4-yl)-2-oxopropyl phosphate + L-glutamate</text>
        <dbReference type="Rhea" id="RHEA:23744"/>
        <dbReference type="ChEBI" id="CHEBI:16810"/>
        <dbReference type="ChEBI" id="CHEBI:29985"/>
        <dbReference type="ChEBI" id="CHEBI:57766"/>
        <dbReference type="ChEBI" id="CHEBI:57980"/>
        <dbReference type="EC" id="2.6.1.9"/>
    </reaction>
</comment>
<gene>
    <name evidence="11" type="ORF">BDK51DRAFT_22779</name>
</gene>
<keyword evidence="5" id="KW-0032">Aminotransferase</keyword>
<dbReference type="InterPro" id="IPR015422">
    <property type="entry name" value="PyrdxlP-dep_Trfase_small"/>
</dbReference>
<dbReference type="PROSITE" id="PS00599">
    <property type="entry name" value="AA_TRANSFER_CLASS_2"/>
    <property type="match status" value="1"/>
</dbReference>
<comment type="pathway">
    <text evidence="2">Amino-acid biosynthesis; L-histidine biosynthesis; L-histidine from 5-phospho-alpha-D-ribose 1-diphosphate: step 7/9.</text>
</comment>
<feature type="non-terminal residue" evidence="11">
    <location>
        <position position="1"/>
    </location>
</feature>
<organism evidence="11 12">
    <name type="scientific">Blyttiomyces helicus</name>
    <dbReference type="NCBI Taxonomy" id="388810"/>
    <lineage>
        <taxon>Eukaryota</taxon>
        <taxon>Fungi</taxon>
        <taxon>Fungi incertae sedis</taxon>
        <taxon>Chytridiomycota</taxon>
        <taxon>Chytridiomycota incertae sedis</taxon>
        <taxon>Chytridiomycetes</taxon>
        <taxon>Chytridiomycetes incertae sedis</taxon>
        <taxon>Blyttiomyces</taxon>
    </lineage>
</organism>
<comment type="cofactor">
    <cofactor evidence="1 9">
        <name>pyridoxal 5'-phosphate</name>
        <dbReference type="ChEBI" id="CHEBI:597326"/>
    </cofactor>
</comment>
<dbReference type="Proteomes" id="UP000269721">
    <property type="component" value="Unassembled WGS sequence"/>
</dbReference>
<dbReference type="InterPro" id="IPR004839">
    <property type="entry name" value="Aminotransferase_I/II_large"/>
</dbReference>
<keyword evidence="6 11" id="KW-0808">Transferase</keyword>